<accession>T0AYJ1</accession>
<dbReference type="AlphaFoldDB" id="T0AYJ1"/>
<evidence type="ECO:0000313" key="3">
    <source>
        <dbReference type="Proteomes" id="UP000015455"/>
    </source>
</evidence>
<dbReference type="InterPro" id="IPR039498">
    <property type="entry name" value="NTP_transf_5"/>
</dbReference>
<sequence>MSLPACLLIETLLAPERAPVLTMAEWETLIGQARASQLLIRLATLLREQSLLQDIPPAPRRHLESSLRLHQRQLQAVRWEVEHLMLAFRQAEIPLVLLKGAAYAVAELPPGRCRMFSDFDVLVRRDQLERIETILMMHGWSSADQNEYDQRYYRTWMHELPPMRHILRQSVIDVHHNLIPDTARLRPDPERLLAASVPCAHRPEVRVLCGKDMILHSAVHLFHDGEFDHALRDLFDIRDLVAHFITDEDRWRALIARAEELKLSQPLHYALRYLQRTLRVNIPHAVHTVLRRNEPGKLGVGVQDSVFGRGLLPKHGSCDDRLSGLARTALYIRGHALRMPPRLLLPHLLRKALMRSNLLADPAAPRRQEPLAGAATSTAGRPRRP</sequence>
<dbReference type="eggNOG" id="ENOG502Z95A">
    <property type="taxonomic scope" value="Bacteria"/>
</dbReference>
<dbReference type="STRING" id="1348657.M622_15200"/>
<dbReference type="Pfam" id="PF14907">
    <property type="entry name" value="NTP_transf_5"/>
    <property type="match status" value="1"/>
</dbReference>
<gene>
    <name evidence="2" type="ORF">M622_15200</name>
</gene>
<protein>
    <recommendedName>
        <fullName evidence="4">Nucleotidyltransferase family protein</fullName>
    </recommendedName>
</protein>
<keyword evidence="3" id="KW-1185">Reference proteome</keyword>
<comment type="caution">
    <text evidence="2">The sequence shown here is derived from an EMBL/GenBank/DDBJ whole genome shotgun (WGS) entry which is preliminary data.</text>
</comment>
<evidence type="ECO:0000256" key="1">
    <source>
        <dbReference type="SAM" id="MobiDB-lite"/>
    </source>
</evidence>
<organism evidence="2 3">
    <name type="scientific">Thauera terpenica 58Eu</name>
    <dbReference type="NCBI Taxonomy" id="1348657"/>
    <lineage>
        <taxon>Bacteria</taxon>
        <taxon>Pseudomonadati</taxon>
        <taxon>Pseudomonadota</taxon>
        <taxon>Betaproteobacteria</taxon>
        <taxon>Rhodocyclales</taxon>
        <taxon>Zoogloeaceae</taxon>
        <taxon>Thauera</taxon>
    </lineage>
</organism>
<feature type="region of interest" description="Disordered" evidence="1">
    <location>
        <begin position="360"/>
        <end position="385"/>
    </location>
</feature>
<reference evidence="2 3" key="1">
    <citation type="submission" date="2013-06" db="EMBL/GenBank/DDBJ databases">
        <title>Draft genome sequence of Thauera terpenica.</title>
        <authorList>
            <person name="Liu B."/>
            <person name="Frostegard A.H."/>
            <person name="Shapleigh J.P."/>
        </authorList>
    </citation>
    <scope>NUCLEOTIDE SEQUENCE [LARGE SCALE GENOMIC DNA]</scope>
    <source>
        <strain evidence="2 3">58Eu</strain>
    </source>
</reference>
<dbReference type="OrthoDB" id="5497963at2"/>
<dbReference type="EMBL" id="ATJV01000053">
    <property type="protein sequence ID" value="EPZ15628.1"/>
    <property type="molecule type" value="Genomic_DNA"/>
</dbReference>
<dbReference type="PATRIC" id="fig|1348657.5.peg.1915"/>
<name>T0AYJ1_9RHOO</name>
<evidence type="ECO:0008006" key="4">
    <source>
        <dbReference type="Google" id="ProtNLM"/>
    </source>
</evidence>
<evidence type="ECO:0000313" key="2">
    <source>
        <dbReference type="EMBL" id="EPZ15628.1"/>
    </source>
</evidence>
<dbReference type="RefSeq" id="WP_021249337.1">
    <property type="nucleotide sequence ID" value="NZ_ATJV01000053.1"/>
</dbReference>
<proteinExistence type="predicted"/>
<dbReference type="Proteomes" id="UP000015455">
    <property type="component" value="Unassembled WGS sequence"/>
</dbReference>